<evidence type="ECO:0000313" key="2">
    <source>
        <dbReference type="Proteomes" id="UP000632195"/>
    </source>
</evidence>
<reference evidence="1" key="1">
    <citation type="journal article" date="2014" name="Int. J. Syst. Evol. Microbiol.">
        <title>Complete genome sequence of Corynebacterium casei LMG S-19264T (=DSM 44701T), isolated from a smear-ripened cheese.</title>
        <authorList>
            <consortium name="US DOE Joint Genome Institute (JGI-PGF)"/>
            <person name="Walter F."/>
            <person name="Albersmeier A."/>
            <person name="Kalinowski J."/>
            <person name="Ruckert C."/>
        </authorList>
    </citation>
    <scope>NUCLEOTIDE SEQUENCE</scope>
    <source>
        <strain evidence="1">JCM 13583</strain>
    </source>
</reference>
<sequence>MPHWHPRDRYSRVIHLAPTLATVLWGQSTGIGSVQIVCCGQGMEAIIYPFLQTLSA</sequence>
<dbReference type="Proteomes" id="UP000632195">
    <property type="component" value="Unassembled WGS sequence"/>
</dbReference>
<dbReference type="EMBL" id="BMNY01000001">
    <property type="protein sequence ID" value="GGM69312.1"/>
    <property type="molecule type" value="Genomic_DNA"/>
</dbReference>
<accession>A0AA37BQB3</accession>
<organism evidence="1 2">
    <name type="scientific">Thermogymnomonas acidicola</name>
    <dbReference type="NCBI Taxonomy" id="399579"/>
    <lineage>
        <taxon>Archaea</taxon>
        <taxon>Methanobacteriati</taxon>
        <taxon>Thermoplasmatota</taxon>
        <taxon>Thermoplasmata</taxon>
        <taxon>Thermoplasmatales</taxon>
        <taxon>Thermogymnomonas</taxon>
    </lineage>
</organism>
<proteinExistence type="predicted"/>
<dbReference type="AlphaFoldDB" id="A0AA37BQB3"/>
<gene>
    <name evidence="1" type="ORF">GCM10007108_04250</name>
</gene>
<evidence type="ECO:0000313" key="1">
    <source>
        <dbReference type="EMBL" id="GGM69312.1"/>
    </source>
</evidence>
<keyword evidence="2" id="KW-1185">Reference proteome</keyword>
<name>A0AA37BQB3_9ARCH</name>
<protein>
    <submittedName>
        <fullName evidence="1">Uncharacterized protein</fullName>
    </submittedName>
</protein>
<reference evidence="1" key="2">
    <citation type="submission" date="2022-09" db="EMBL/GenBank/DDBJ databases">
        <authorList>
            <person name="Sun Q."/>
            <person name="Ohkuma M."/>
        </authorList>
    </citation>
    <scope>NUCLEOTIDE SEQUENCE</scope>
    <source>
        <strain evidence="1">JCM 13583</strain>
    </source>
</reference>
<comment type="caution">
    <text evidence="1">The sequence shown here is derived from an EMBL/GenBank/DDBJ whole genome shotgun (WGS) entry which is preliminary data.</text>
</comment>